<protein>
    <submittedName>
        <fullName evidence="1">Uncharacterized protein</fullName>
    </submittedName>
</protein>
<dbReference type="EMBL" id="NBVN01000007">
    <property type="protein sequence ID" value="PUA31707.1"/>
    <property type="molecule type" value="Genomic_DNA"/>
</dbReference>
<name>A0A2R7Y2X1_9CREN</name>
<comment type="caution">
    <text evidence="1">The sequence shown here is derived from an EMBL/GenBank/DDBJ whole genome shotgun (WGS) entry which is preliminary data.</text>
</comment>
<organism evidence="1 2">
    <name type="scientific">Zestosphaera tikiterensis</name>
    <dbReference type="NCBI Taxonomy" id="1973259"/>
    <lineage>
        <taxon>Archaea</taxon>
        <taxon>Thermoproteota</taxon>
        <taxon>Thermoprotei</taxon>
        <taxon>Desulfurococcales</taxon>
        <taxon>Desulfurococcaceae</taxon>
        <taxon>Zestosphaera</taxon>
    </lineage>
</organism>
<evidence type="ECO:0000313" key="2">
    <source>
        <dbReference type="Proteomes" id="UP000244093"/>
    </source>
</evidence>
<reference evidence="1 2" key="1">
    <citation type="journal article" date="2018" name="Syst. Appl. Microbiol.">
        <title>A new symbiotic nanoarchaeote (Candidatus Nanoclepta minutus) and its host (Zestosphaera tikiterensis gen. nov., sp. nov.) from a New Zealand hot spring.</title>
        <authorList>
            <person name="St John E."/>
            <person name="Liu Y."/>
            <person name="Podar M."/>
            <person name="Stott M.B."/>
            <person name="Meneghin J."/>
            <person name="Chen Z."/>
            <person name="Lagutin K."/>
            <person name="Mitchell K."/>
            <person name="Reysenbach A.L."/>
        </authorList>
    </citation>
    <scope>NUCLEOTIDE SEQUENCE [LARGE SCALE GENOMIC DNA]</scope>
    <source>
        <strain evidence="1">NZ3</strain>
    </source>
</reference>
<accession>A0A2R7Y2X1</accession>
<gene>
    <name evidence="1" type="ORF">B7O98_08775</name>
</gene>
<proteinExistence type="predicted"/>
<evidence type="ECO:0000313" key="1">
    <source>
        <dbReference type="EMBL" id="PUA31707.1"/>
    </source>
</evidence>
<sequence length="147" mass="17300">MLGELGRDTKGSIEGIKVNICENTKWGEHFRRLYLFYVSKDRKYYVVFDPGYNHGYIHVYEHKESIPIDAIEEKYSSPSTSSEYSEGRKRNELVLKFIKDRFDVESGSIMGGVVAGYCEEYEISKDTYIMIKHILENESRKRRLTYE</sequence>
<dbReference type="Proteomes" id="UP000244093">
    <property type="component" value="Unassembled WGS sequence"/>
</dbReference>
<dbReference type="AlphaFoldDB" id="A0A2R7Y2X1"/>